<keyword evidence="2" id="KW-0255">Endonuclease</keyword>
<sequence>MASKAKRPCSEIGCRELTTERFCQDHKRQDDQRRGSAAQRGYDARWRSAREAYLRQHPLCVDCMKDGKAMAASVVDHIVAHKGDKRKFWDRSNWQVLCKKRQDQKTVREDGGFGR</sequence>
<feature type="domain" description="HNH nuclease" evidence="1">
    <location>
        <begin position="48"/>
        <end position="103"/>
    </location>
</feature>
<name>A0ABX5FL55_9BACL</name>
<comment type="caution">
    <text evidence="2">The sequence shown here is derived from an EMBL/GenBank/DDBJ whole genome shotgun (WGS) entry which is preliminary data.</text>
</comment>
<proteinExistence type="predicted"/>
<dbReference type="SMART" id="SM00507">
    <property type="entry name" value="HNHc"/>
    <property type="match status" value="1"/>
</dbReference>
<dbReference type="InterPro" id="IPR003615">
    <property type="entry name" value="HNH_nuc"/>
</dbReference>
<dbReference type="GeneID" id="95753672"/>
<protein>
    <submittedName>
        <fullName evidence="2">HNH endonuclease</fullName>
    </submittedName>
</protein>
<dbReference type="RefSeq" id="WP_106836219.1">
    <property type="nucleotide sequence ID" value="NZ_JARMEW010000043.1"/>
</dbReference>
<evidence type="ECO:0000259" key="1">
    <source>
        <dbReference type="SMART" id="SM00507"/>
    </source>
</evidence>
<accession>A0ABX5FL55</accession>
<reference evidence="2 3" key="1">
    <citation type="submission" date="2018-03" db="EMBL/GenBank/DDBJ databases">
        <title>Brevisbacillus phylogenomics.</title>
        <authorList>
            <person name="Dunlap C."/>
        </authorList>
    </citation>
    <scope>NUCLEOTIDE SEQUENCE [LARGE SCALE GENOMIC DNA]</scope>
    <source>
        <strain evidence="2 3">NRRL B-41110</strain>
    </source>
</reference>
<dbReference type="CDD" id="cd00085">
    <property type="entry name" value="HNHc"/>
    <property type="match status" value="1"/>
</dbReference>
<dbReference type="PANTHER" id="PTHR41286">
    <property type="entry name" value="HNH NUCLEASE YAJD-RELATED"/>
    <property type="match status" value="1"/>
</dbReference>
<evidence type="ECO:0000313" key="2">
    <source>
        <dbReference type="EMBL" id="PSK04640.1"/>
    </source>
</evidence>
<dbReference type="PANTHER" id="PTHR41286:SF1">
    <property type="entry name" value="HNH NUCLEASE YAJD-RELATED"/>
    <property type="match status" value="1"/>
</dbReference>
<evidence type="ECO:0000313" key="3">
    <source>
        <dbReference type="Proteomes" id="UP000241645"/>
    </source>
</evidence>
<keyword evidence="2" id="KW-0378">Hydrolase</keyword>
<dbReference type="Proteomes" id="UP000241645">
    <property type="component" value="Unassembled WGS sequence"/>
</dbReference>
<keyword evidence="3" id="KW-1185">Reference proteome</keyword>
<dbReference type="EMBL" id="PXZO01000058">
    <property type="protein sequence ID" value="PSK04640.1"/>
    <property type="molecule type" value="Genomic_DNA"/>
</dbReference>
<dbReference type="GO" id="GO:0004519">
    <property type="term" value="F:endonuclease activity"/>
    <property type="evidence" value="ECO:0007669"/>
    <property type="project" value="UniProtKB-KW"/>
</dbReference>
<gene>
    <name evidence="2" type="ORF">C7R92_26645</name>
</gene>
<organism evidence="2 3">
    <name type="scientific">Brevibacillus porteri</name>
    <dbReference type="NCBI Taxonomy" id="2126350"/>
    <lineage>
        <taxon>Bacteria</taxon>
        <taxon>Bacillati</taxon>
        <taxon>Bacillota</taxon>
        <taxon>Bacilli</taxon>
        <taxon>Bacillales</taxon>
        <taxon>Paenibacillaceae</taxon>
        <taxon>Brevibacillus</taxon>
    </lineage>
</organism>
<keyword evidence="2" id="KW-0540">Nuclease</keyword>